<feature type="domain" description="Tripartite ATP-independent periplasmic transporters DctQ component" evidence="10">
    <location>
        <begin position="24"/>
        <end position="150"/>
    </location>
</feature>
<dbReference type="Pfam" id="PF04290">
    <property type="entry name" value="DctQ"/>
    <property type="match status" value="1"/>
</dbReference>
<dbReference type="InterPro" id="IPR055348">
    <property type="entry name" value="DctQ"/>
</dbReference>
<evidence type="ECO:0000256" key="7">
    <source>
        <dbReference type="ARBA" id="ARBA00023136"/>
    </source>
</evidence>
<evidence type="ECO:0000259" key="10">
    <source>
        <dbReference type="Pfam" id="PF04290"/>
    </source>
</evidence>
<accession>A0A6A7K847</accession>
<dbReference type="RefSeq" id="WP_152803212.1">
    <property type="nucleotide sequence ID" value="NZ_WHNX01000009.1"/>
</dbReference>
<evidence type="ECO:0000256" key="6">
    <source>
        <dbReference type="ARBA" id="ARBA00022989"/>
    </source>
</evidence>
<comment type="subcellular location">
    <subcellularLocation>
        <location evidence="1">Cell inner membrane</location>
        <topology evidence="1">Multi-pass membrane protein</topology>
    </subcellularLocation>
</comment>
<reference evidence="11 12" key="1">
    <citation type="submission" date="2019-10" db="EMBL/GenBank/DDBJ databases">
        <title>Alkalibaculum tamaniensis sp.nov., a new alkaliphilic acetogen, isolated on methoxylated aromatics from a mud volcano.</title>
        <authorList>
            <person name="Khomyakova M.A."/>
            <person name="Merkel A.Y."/>
            <person name="Bonch-Osmolovskaya E.A."/>
            <person name="Slobodkin A.I."/>
        </authorList>
    </citation>
    <scope>NUCLEOTIDE SEQUENCE [LARGE SCALE GENOMIC DNA]</scope>
    <source>
        <strain evidence="11 12">M08DMB</strain>
    </source>
</reference>
<dbReference type="InterPro" id="IPR007387">
    <property type="entry name" value="TRAP_DctQ"/>
</dbReference>
<gene>
    <name evidence="11" type="ORF">GC105_07305</name>
</gene>
<keyword evidence="7 9" id="KW-0472">Membrane</keyword>
<keyword evidence="5 9" id="KW-0812">Transmembrane</keyword>
<keyword evidence="2" id="KW-0813">Transport</keyword>
<name>A0A6A7K847_9FIRM</name>
<evidence type="ECO:0000256" key="5">
    <source>
        <dbReference type="ARBA" id="ARBA00022692"/>
    </source>
</evidence>
<keyword evidence="3" id="KW-1003">Cell membrane</keyword>
<evidence type="ECO:0000313" key="11">
    <source>
        <dbReference type="EMBL" id="MPW25594.1"/>
    </source>
</evidence>
<evidence type="ECO:0000256" key="1">
    <source>
        <dbReference type="ARBA" id="ARBA00004429"/>
    </source>
</evidence>
<dbReference type="AlphaFoldDB" id="A0A6A7K847"/>
<comment type="caution">
    <text evidence="11">The sequence shown here is derived from an EMBL/GenBank/DDBJ whole genome shotgun (WGS) entry which is preliminary data.</text>
</comment>
<dbReference type="GO" id="GO:0005886">
    <property type="term" value="C:plasma membrane"/>
    <property type="evidence" value="ECO:0007669"/>
    <property type="project" value="UniProtKB-SubCell"/>
</dbReference>
<evidence type="ECO:0000256" key="9">
    <source>
        <dbReference type="SAM" id="Phobius"/>
    </source>
</evidence>
<evidence type="ECO:0000313" key="12">
    <source>
        <dbReference type="Proteomes" id="UP000440004"/>
    </source>
</evidence>
<sequence>MQKISMTINRIASYISATIMFILTIWTVLDVAGRYLLNKPVRGTYEITELALVLIVFFGLGYAQHRDDHVVIDLLYTKFPKKLRFIVYEFGIILSIVISILMTWRLYLYGIRMQSGNYVTSVLSIPLYPVVIFAVIGSICFLLSLISSLFTFNKSEGEDE</sequence>
<evidence type="ECO:0000256" key="3">
    <source>
        <dbReference type="ARBA" id="ARBA00022475"/>
    </source>
</evidence>
<evidence type="ECO:0000256" key="4">
    <source>
        <dbReference type="ARBA" id="ARBA00022519"/>
    </source>
</evidence>
<evidence type="ECO:0000256" key="2">
    <source>
        <dbReference type="ARBA" id="ARBA00022448"/>
    </source>
</evidence>
<feature type="transmembrane region" description="Helical" evidence="9">
    <location>
        <begin position="85"/>
        <end position="107"/>
    </location>
</feature>
<dbReference type="PANTHER" id="PTHR35011">
    <property type="entry name" value="2,3-DIKETO-L-GULONATE TRAP TRANSPORTER SMALL PERMEASE PROTEIN YIAM"/>
    <property type="match status" value="1"/>
</dbReference>
<evidence type="ECO:0000256" key="8">
    <source>
        <dbReference type="ARBA" id="ARBA00038436"/>
    </source>
</evidence>
<comment type="similarity">
    <text evidence="8">Belongs to the TRAP transporter small permease family.</text>
</comment>
<dbReference type="EMBL" id="WHNX01000009">
    <property type="protein sequence ID" value="MPW25594.1"/>
    <property type="molecule type" value="Genomic_DNA"/>
</dbReference>
<dbReference type="Proteomes" id="UP000440004">
    <property type="component" value="Unassembled WGS sequence"/>
</dbReference>
<protein>
    <submittedName>
        <fullName evidence="11">TRAP transporter small permease subunit</fullName>
    </submittedName>
</protein>
<feature type="transmembrane region" description="Helical" evidence="9">
    <location>
        <begin position="12"/>
        <end position="37"/>
    </location>
</feature>
<proteinExistence type="inferred from homology"/>
<keyword evidence="6 9" id="KW-1133">Transmembrane helix</keyword>
<keyword evidence="12" id="KW-1185">Reference proteome</keyword>
<keyword evidence="4" id="KW-0997">Cell inner membrane</keyword>
<feature type="transmembrane region" description="Helical" evidence="9">
    <location>
        <begin position="127"/>
        <end position="152"/>
    </location>
</feature>
<feature type="transmembrane region" description="Helical" evidence="9">
    <location>
        <begin position="43"/>
        <end position="64"/>
    </location>
</feature>
<organism evidence="11 12">
    <name type="scientific">Alkalibaculum sporogenes</name>
    <dbReference type="NCBI Taxonomy" id="2655001"/>
    <lineage>
        <taxon>Bacteria</taxon>
        <taxon>Bacillati</taxon>
        <taxon>Bacillota</taxon>
        <taxon>Clostridia</taxon>
        <taxon>Eubacteriales</taxon>
        <taxon>Eubacteriaceae</taxon>
        <taxon>Alkalibaculum</taxon>
    </lineage>
</organism>